<comment type="caution">
    <text evidence="1">The sequence shown here is derived from an EMBL/GenBank/DDBJ whole genome shotgun (WGS) entry which is preliminary data.</text>
</comment>
<dbReference type="GO" id="GO:0006487">
    <property type="term" value="P:protein N-linked glycosylation"/>
    <property type="evidence" value="ECO:0007669"/>
    <property type="project" value="TreeGrafter"/>
</dbReference>
<organism evidence="1 2">
    <name type="scientific">Cronartium quercuum f. sp. fusiforme G11</name>
    <dbReference type="NCBI Taxonomy" id="708437"/>
    <lineage>
        <taxon>Eukaryota</taxon>
        <taxon>Fungi</taxon>
        <taxon>Dikarya</taxon>
        <taxon>Basidiomycota</taxon>
        <taxon>Pucciniomycotina</taxon>
        <taxon>Pucciniomycetes</taxon>
        <taxon>Pucciniales</taxon>
        <taxon>Coleosporiaceae</taxon>
        <taxon>Cronartium</taxon>
    </lineage>
</organism>
<evidence type="ECO:0008006" key="3">
    <source>
        <dbReference type="Google" id="ProtNLM"/>
    </source>
</evidence>
<accession>A0A9P6NPK9</accession>
<dbReference type="OrthoDB" id="2534185at2759"/>
<dbReference type="EMBL" id="MU167242">
    <property type="protein sequence ID" value="KAG0147934.1"/>
    <property type="molecule type" value="Genomic_DNA"/>
</dbReference>
<dbReference type="Proteomes" id="UP000886653">
    <property type="component" value="Unassembled WGS sequence"/>
</dbReference>
<dbReference type="AlphaFoldDB" id="A0A9P6NPK9"/>
<protein>
    <recommendedName>
        <fullName evidence="3">Fucosyltransferase</fullName>
    </recommendedName>
</protein>
<evidence type="ECO:0000313" key="2">
    <source>
        <dbReference type="Proteomes" id="UP000886653"/>
    </source>
</evidence>
<name>A0A9P6NPK9_9BASI</name>
<proteinExistence type="predicted"/>
<dbReference type="PANTHER" id="PTHR13132:SF29">
    <property type="entry name" value="ALPHA-(1,6)-FUCOSYLTRANSFERASE"/>
    <property type="match status" value="1"/>
</dbReference>
<dbReference type="GO" id="GO:0046921">
    <property type="term" value="F:alpha-(1-&gt;6)-fucosyltransferase activity"/>
    <property type="evidence" value="ECO:0007669"/>
    <property type="project" value="TreeGrafter"/>
</dbReference>
<reference evidence="1" key="1">
    <citation type="submission" date="2013-11" db="EMBL/GenBank/DDBJ databases">
        <title>Genome sequence of the fusiform rust pathogen reveals effectors for host alternation and coevolution with pine.</title>
        <authorList>
            <consortium name="DOE Joint Genome Institute"/>
            <person name="Smith K."/>
            <person name="Pendleton A."/>
            <person name="Kubisiak T."/>
            <person name="Anderson C."/>
            <person name="Salamov A."/>
            <person name="Aerts A."/>
            <person name="Riley R."/>
            <person name="Clum A."/>
            <person name="Lindquist E."/>
            <person name="Ence D."/>
            <person name="Campbell M."/>
            <person name="Kronenberg Z."/>
            <person name="Feau N."/>
            <person name="Dhillon B."/>
            <person name="Hamelin R."/>
            <person name="Burleigh J."/>
            <person name="Smith J."/>
            <person name="Yandell M."/>
            <person name="Nelson C."/>
            <person name="Grigoriev I."/>
            <person name="Davis J."/>
        </authorList>
    </citation>
    <scope>NUCLEOTIDE SEQUENCE</scope>
    <source>
        <strain evidence="1">G11</strain>
    </source>
</reference>
<keyword evidence="2" id="KW-1185">Reference proteome</keyword>
<sequence>MEIFQNFPFTRCPGCHPCIDFIVLYIHQIVTRDLSTHRQRIGVSHESDHSATRTSPLPPCNKTFLFKFTSLYGLGSELGLYAMAALTASKLNYTILIDDSEWNYGRLSDYFDIAPLSCQPPHDWKEMPRSLFSHSGLDESDHVYASRFEREGYTSFVLEQVDKRAIDTQSVWNFVNQRDQNAVLPATQNLHYSLQSFFDMKSAALRQIWRPNKMILNEILKMKKDMNDKMLQSLPTTGHAQSRVFPPNSVNLESPLPKKLISVHFRLGDKKDEVAWQHMAEAGGMTSAYAKAKPYLDIVRSFVPDWKTSKNLPALFVFSDDAEAAIREFDEHQSFYYPHQRFPLFSSPETKSITDNGWNQTHFNLSPLAVRQKVAYALIRDVTFAVDNSESIVCSSSSNICNLIFHLRGSQDAIGPNPSVRSVDVRWYPTAFYHEFNDLSLHPVKDRAQILALAPLLAANEKNYIEI</sequence>
<dbReference type="PANTHER" id="PTHR13132">
    <property type="entry name" value="ALPHA- 1,6 -FUCOSYLTRANSFERASE"/>
    <property type="match status" value="1"/>
</dbReference>
<gene>
    <name evidence="1" type="ORF">CROQUDRAFT_439752</name>
</gene>
<evidence type="ECO:0000313" key="1">
    <source>
        <dbReference type="EMBL" id="KAG0147934.1"/>
    </source>
</evidence>